<dbReference type="PANTHER" id="PTHR39175">
    <property type="entry name" value="FAMILY PROTEIN, PUTATIVE (AFU_ORTHOLOGUE AFUA_3G15060)-RELATED"/>
    <property type="match status" value="1"/>
</dbReference>
<keyword evidence="3" id="KW-1185">Reference proteome</keyword>
<dbReference type="Proteomes" id="UP001174936">
    <property type="component" value="Unassembled WGS sequence"/>
</dbReference>
<feature type="region of interest" description="Disordered" evidence="1">
    <location>
        <begin position="100"/>
        <end position="120"/>
    </location>
</feature>
<evidence type="ECO:0000256" key="1">
    <source>
        <dbReference type="SAM" id="MobiDB-lite"/>
    </source>
</evidence>
<feature type="compositionally biased region" description="Basic and acidic residues" evidence="1">
    <location>
        <begin position="100"/>
        <end position="113"/>
    </location>
</feature>
<comment type="caution">
    <text evidence="2">The sequence shown here is derived from an EMBL/GenBank/DDBJ whole genome shotgun (WGS) entry which is preliminary data.</text>
</comment>
<proteinExistence type="predicted"/>
<dbReference type="InterPro" id="IPR029068">
    <property type="entry name" value="Glyas_Bleomycin-R_OHBP_Dase"/>
</dbReference>
<protein>
    <recommendedName>
        <fullName evidence="4">Glyoxalase family protein</fullName>
    </recommendedName>
</protein>
<evidence type="ECO:0008006" key="4">
    <source>
        <dbReference type="Google" id="ProtNLM"/>
    </source>
</evidence>
<dbReference type="Gene3D" id="3.10.180.10">
    <property type="entry name" value="2,3-Dihydroxybiphenyl 1,2-Dioxygenase, domain 1"/>
    <property type="match status" value="1"/>
</dbReference>
<reference evidence="2" key="1">
    <citation type="submission" date="2023-06" db="EMBL/GenBank/DDBJ databases">
        <title>Genome-scale phylogeny and comparative genomics of the fungal order Sordariales.</title>
        <authorList>
            <consortium name="Lawrence Berkeley National Laboratory"/>
            <person name="Hensen N."/>
            <person name="Bonometti L."/>
            <person name="Westerberg I."/>
            <person name="Brannstrom I.O."/>
            <person name="Guillou S."/>
            <person name="Cros-Aarteil S."/>
            <person name="Calhoun S."/>
            <person name="Haridas S."/>
            <person name="Kuo A."/>
            <person name="Mondo S."/>
            <person name="Pangilinan J."/>
            <person name="Riley R."/>
            <person name="Labutti K."/>
            <person name="Andreopoulos B."/>
            <person name="Lipzen A."/>
            <person name="Chen C."/>
            <person name="Yanf M."/>
            <person name="Daum C."/>
            <person name="Ng V."/>
            <person name="Clum A."/>
            <person name="Steindorff A."/>
            <person name="Ohm R."/>
            <person name="Martin F."/>
            <person name="Silar P."/>
            <person name="Natvig D."/>
            <person name="Lalanne C."/>
            <person name="Gautier V."/>
            <person name="Ament-Velasquez S.L."/>
            <person name="Kruys A."/>
            <person name="Hutchinson M.I."/>
            <person name="Powell A.J."/>
            <person name="Barry K."/>
            <person name="Miller A.N."/>
            <person name="Grigoriev I.V."/>
            <person name="Debuchy R."/>
            <person name="Gladieux P."/>
            <person name="Thoren M.H."/>
            <person name="Johannesson H."/>
        </authorList>
    </citation>
    <scope>NUCLEOTIDE SEQUENCE</scope>
    <source>
        <strain evidence="2">SMH2532-1</strain>
    </source>
</reference>
<organism evidence="2 3">
    <name type="scientific">Cercophora newfieldiana</name>
    <dbReference type="NCBI Taxonomy" id="92897"/>
    <lineage>
        <taxon>Eukaryota</taxon>
        <taxon>Fungi</taxon>
        <taxon>Dikarya</taxon>
        <taxon>Ascomycota</taxon>
        <taxon>Pezizomycotina</taxon>
        <taxon>Sordariomycetes</taxon>
        <taxon>Sordariomycetidae</taxon>
        <taxon>Sordariales</taxon>
        <taxon>Lasiosphaeriaceae</taxon>
        <taxon>Cercophora</taxon>
    </lineage>
</organism>
<dbReference type="PANTHER" id="PTHR39175:SF1">
    <property type="entry name" value="FAMILY PROTEIN, PUTATIVE (AFU_ORTHOLOGUE AFUA_3G15060)-RELATED"/>
    <property type="match status" value="1"/>
</dbReference>
<dbReference type="EMBL" id="JAULSV010000003">
    <property type="protein sequence ID" value="KAK0648958.1"/>
    <property type="molecule type" value="Genomic_DNA"/>
</dbReference>
<gene>
    <name evidence="2" type="ORF">B0T16DRAFT_491674</name>
</gene>
<dbReference type="SUPFAM" id="SSF54593">
    <property type="entry name" value="Glyoxalase/Bleomycin resistance protein/Dihydroxybiphenyl dioxygenase"/>
    <property type="match status" value="1"/>
</dbReference>
<evidence type="ECO:0000313" key="3">
    <source>
        <dbReference type="Proteomes" id="UP001174936"/>
    </source>
</evidence>
<accession>A0AA39YAB5</accession>
<evidence type="ECO:0000313" key="2">
    <source>
        <dbReference type="EMBL" id="KAK0648958.1"/>
    </source>
</evidence>
<dbReference type="AlphaFoldDB" id="A0AA39YAB5"/>
<name>A0AA39YAB5_9PEZI</name>
<sequence>MITGLHHVNILVPTGTLSAANVFYGSTLGLDPRTVPQLQAGTLAWFDIASSGQQLHVAFGRDADFTEEARASRRHPCFRLESPEKLNELQQRIWAHFERGGESAPSECDRPGRENSGAKGVEYPTRFFARDYAGNRLEFTV</sequence>